<dbReference type="PANTHER" id="PTHR38767">
    <property type="entry name" value="DNA POLYMERASE III SUBUNIT CHI"/>
    <property type="match status" value="1"/>
</dbReference>
<dbReference type="GO" id="GO:0003887">
    <property type="term" value="F:DNA-directed DNA polymerase activity"/>
    <property type="evidence" value="ECO:0007669"/>
    <property type="project" value="UniProtKB-EC"/>
</dbReference>
<dbReference type="NCBIfam" id="NF004347">
    <property type="entry name" value="PRK05728.1-4"/>
    <property type="match status" value="1"/>
</dbReference>
<keyword evidence="1" id="KW-0548">Nucleotidyltransferase</keyword>
<dbReference type="RefSeq" id="WP_218391486.1">
    <property type="nucleotide sequence ID" value="NZ_JAHUZE010000001.1"/>
</dbReference>
<accession>A0ABS6SZK3</accession>
<sequence length="152" mass="16464">MGEAYFYHMTRTPLEETLPALLGRAREAGWRVRVAGREAARLDLLDRKLWERDGFLPHGRAGGPHDADQPILLVSDGESGENGATCLVSVDGAGIEADAITASDRAMVLFDGNDPDAVQRARDQWKAITNAGVVAKYWSQETGKWALKASSG</sequence>
<dbReference type="Pfam" id="PF04364">
    <property type="entry name" value="DNA_pol3_chi"/>
    <property type="match status" value="1"/>
</dbReference>
<dbReference type="EC" id="2.7.7.7" evidence="1"/>
<organism evidence="1 2">
    <name type="scientific">Maritimibacter dapengensis</name>
    <dbReference type="NCBI Taxonomy" id="2836868"/>
    <lineage>
        <taxon>Bacteria</taxon>
        <taxon>Pseudomonadati</taxon>
        <taxon>Pseudomonadota</taxon>
        <taxon>Alphaproteobacteria</taxon>
        <taxon>Rhodobacterales</taxon>
        <taxon>Roseobacteraceae</taxon>
        <taxon>Maritimibacter</taxon>
    </lineage>
</organism>
<dbReference type="Proteomes" id="UP000756530">
    <property type="component" value="Unassembled WGS sequence"/>
</dbReference>
<proteinExistence type="predicted"/>
<name>A0ABS6SZK3_9RHOB</name>
<keyword evidence="2" id="KW-1185">Reference proteome</keyword>
<dbReference type="PANTHER" id="PTHR38767:SF1">
    <property type="entry name" value="DNA POLYMERASE III SUBUNIT CHI"/>
    <property type="match status" value="1"/>
</dbReference>
<reference evidence="1 2" key="1">
    <citation type="submission" date="2021-05" db="EMBL/GenBank/DDBJ databases">
        <title>Culturable bacteria isolated from Daya Bay.</title>
        <authorList>
            <person name="Zheng W."/>
            <person name="Yu S."/>
            <person name="Huang Y."/>
        </authorList>
    </citation>
    <scope>NUCLEOTIDE SEQUENCE [LARGE SCALE GENOMIC DNA]</scope>
    <source>
        <strain evidence="1 2">DP4N28-5</strain>
    </source>
</reference>
<evidence type="ECO:0000313" key="2">
    <source>
        <dbReference type="Proteomes" id="UP000756530"/>
    </source>
</evidence>
<gene>
    <name evidence="1" type="ORF">KJP28_05715</name>
</gene>
<keyword evidence="1" id="KW-0808">Transferase</keyword>
<dbReference type="InterPro" id="IPR007459">
    <property type="entry name" value="DNA_pol3_chi"/>
</dbReference>
<comment type="caution">
    <text evidence="1">The sequence shown here is derived from an EMBL/GenBank/DDBJ whole genome shotgun (WGS) entry which is preliminary data.</text>
</comment>
<dbReference type="EMBL" id="JAHUZE010000001">
    <property type="protein sequence ID" value="MBV7378414.1"/>
    <property type="molecule type" value="Genomic_DNA"/>
</dbReference>
<protein>
    <submittedName>
        <fullName evidence="1">DNA polymerase III subunit chi</fullName>
        <ecNumber evidence="1">2.7.7.7</ecNumber>
    </submittedName>
</protein>
<evidence type="ECO:0000313" key="1">
    <source>
        <dbReference type="EMBL" id="MBV7378414.1"/>
    </source>
</evidence>